<protein>
    <submittedName>
        <fullName evidence="3">DNA-binding PadR family transcriptional regulator</fullName>
    </submittedName>
</protein>
<evidence type="ECO:0000313" key="3">
    <source>
        <dbReference type="EMBL" id="RKS68474.1"/>
    </source>
</evidence>
<dbReference type="InterPro" id="IPR011991">
    <property type="entry name" value="ArsR-like_HTH"/>
</dbReference>
<proteinExistence type="predicted"/>
<dbReference type="SUPFAM" id="SSF46785">
    <property type="entry name" value="Winged helix' DNA-binding domain"/>
    <property type="match status" value="1"/>
</dbReference>
<keyword evidence="3" id="KW-0238">DNA-binding</keyword>
<feature type="compositionally biased region" description="Gly residues" evidence="1">
    <location>
        <begin position="67"/>
        <end position="80"/>
    </location>
</feature>
<name>A0A420XK11_9ACTN</name>
<feature type="region of interest" description="Disordered" evidence="1">
    <location>
        <begin position="1"/>
        <end position="101"/>
    </location>
</feature>
<dbReference type="PANTHER" id="PTHR43252">
    <property type="entry name" value="TRANSCRIPTIONAL REGULATOR YQJI"/>
    <property type="match status" value="1"/>
</dbReference>
<dbReference type="OrthoDB" id="1683430at2"/>
<dbReference type="Pfam" id="PF03551">
    <property type="entry name" value="PadR"/>
    <property type="match status" value="1"/>
</dbReference>
<dbReference type="InParanoid" id="A0A420XK11"/>
<comment type="caution">
    <text evidence="3">The sequence shown here is derived from an EMBL/GenBank/DDBJ whole genome shotgun (WGS) entry which is preliminary data.</text>
</comment>
<dbReference type="EMBL" id="RBWV01000016">
    <property type="protein sequence ID" value="RKS68474.1"/>
    <property type="molecule type" value="Genomic_DNA"/>
</dbReference>
<dbReference type="InterPro" id="IPR005149">
    <property type="entry name" value="Tscrpt_reg_PadR_N"/>
</dbReference>
<evidence type="ECO:0000256" key="1">
    <source>
        <dbReference type="SAM" id="MobiDB-lite"/>
    </source>
</evidence>
<dbReference type="CDD" id="cd00090">
    <property type="entry name" value="HTH_ARSR"/>
    <property type="match status" value="1"/>
</dbReference>
<evidence type="ECO:0000259" key="2">
    <source>
        <dbReference type="Pfam" id="PF03551"/>
    </source>
</evidence>
<organism evidence="3 4">
    <name type="scientific">Motilibacter peucedani</name>
    <dbReference type="NCBI Taxonomy" id="598650"/>
    <lineage>
        <taxon>Bacteria</taxon>
        <taxon>Bacillati</taxon>
        <taxon>Actinomycetota</taxon>
        <taxon>Actinomycetes</taxon>
        <taxon>Motilibacterales</taxon>
        <taxon>Motilibacteraceae</taxon>
        <taxon>Motilibacter</taxon>
    </lineage>
</organism>
<keyword evidence="4" id="KW-1185">Reference proteome</keyword>
<dbReference type="Gene3D" id="1.10.10.10">
    <property type="entry name" value="Winged helix-like DNA-binding domain superfamily/Winged helix DNA-binding domain"/>
    <property type="match status" value="1"/>
</dbReference>
<dbReference type="InterPro" id="IPR036390">
    <property type="entry name" value="WH_DNA-bd_sf"/>
</dbReference>
<feature type="compositionally biased region" description="Basic and acidic residues" evidence="1">
    <location>
        <begin position="32"/>
        <end position="59"/>
    </location>
</feature>
<feature type="domain" description="Transcription regulator PadR N-terminal" evidence="2">
    <location>
        <begin position="107"/>
        <end position="174"/>
    </location>
</feature>
<dbReference type="Proteomes" id="UP000281955">
    <property type="component" value="Unassembled WGS sequence"/>
</dbReference>
<dbReference type="AlphaFoldDB" id="A0A420XK11"/>
<dbReference type="InterPro" id="IPR036388">
    <property type="entry name" value="WH-like_DNA-bd_sf"/>
</dbReference>
<accession>A0A420XK11</accession>
<dbReference type="RefSeq" id="WP_121194866.1">
    <property type="nucleotide sequence ID" value="NZ_RBWV01000016.1"/>
</dbReference>
<feature type="compositionally biased region" description="Basic residues" evidence="1">
    <location>
        <begin position="88"/>
        <end position="97"/>
    </location>
</feature>
<gene>
    <name evidence="3" type="ORF">CLV35_3601</name>
</gene>
<evidence type="ECO:0000313" key="4">
    <source>
        <dbReference type="Proteomes" id="UP000281955"/>
    </source>
</evidence>
<dbReference type="PANTHER" id="PTHR43252:SF2">
    <property type="entry name" value="TRANSCRIPTION REGULATOR, PADR-LIKE FAMILY"/>
    <property type="match status" value="1"/>
</dbReference>
<sequence>MRHPTPYNPFSWPPDDSGEGRGRRGRRHHHPEARGGDERGGPDARHSGGRDAGHDERPHGRPFGAPEGLGPGFPGLPFGGRRGEGRRGGRGRGRGRAQRGDVRTATLLLLAEEPMHGYQLMQAMDERTGGAWRPSPGAIYPTINQLEDEGLVTTAAEGGRKLVTLTEAGRAHVEQQRTVWGDPFAALTADEADGPDLRGPLGEVAVAARQISHHGSPAQAEAAARVLAEARRSLYLILAEHPSAP</sequence>
<reference evidence="3 4" key="1">
    <citation type="submission" date="2018-10" db="EMBL/GenBank/DDBJ databases">
        <title>Genomic Encyclopedia of Archaeal and Bacterial Type Strains, Phase II (KMG-II): from individual species to whole genera.</title>
        <authorList>
            <person name="Goeker M."/>
        </authorList>
    </citation>
    <scope>NUCLEOTIDE SEQUENCE [LARGE SCALE GENOMIC DNA]</scope>
    <source>
        <strain evidence="3 4">RP-AC37</strain>
    </source>
</reference>
<dbReference type="GO" id="GO:0003677">
    <property type="term" value="F:DNA binding"/>
    <property type="evidence" value="ECO:0007669"/>
    <property type="project" value="UniProtKB-KW"/>
</dbReference>